<dbReference type="AlphaFoldDB" id="A0A1T4TP85"/>
<keyword evidence="2" id="KW-1185">Reference proteome</keyword>
<protein>
    <recommendedName>
        <fullName evidence="3">Right handed beta helix region</fullName>
    </recommendedName>
</protein>
<sequence>MGRILVLPQGTCALSSKISVILTNKLTIVGAGRGASILKWTNPDGGLALTYTNQYLAPSIEGMTFLTTRAGGGTALTIALRPALTTANDVGPIIRDIDIRGLNPSADYWTDGIKLIDVWYPTLSHFTIKGKNEVTLPFSMQSGVQYIRSQGVFLSAFTMQHMQDAVLQGGTTLGEGLNASAFELVGVKNGFNLSSWTSGALAIQGIQNGHINAYARAIIASYIVQAHLSGLLIYKAHLSKSAFIGIELLIGNTNNRLIGNHIEDNPAATGGFTGIAVGTNAAYNTVIGNTCDYVVTASSDCVAIGANARSNIIIANVGGRSGAAIDTVSVSKDAGPNIIVGNHSASGVAVSSNSVATQTIFNNSPLPDQILTINSTTPSVKSSQHEAWRTANTSSTTITNLTDGTLGQRVTLLLDANTGFSHSRSFVLRSDTDIAVGAGSGHTITFIRYSDKWVEQSRSF</sequence>
<name>A0A1T4TP85_9HYPH</name>
<organism evidence="1 2">
    <name type="scientific">Enhydrobacter aerosaccus</name>
    <dbReference type="NCBI Taxonomy" id="225324"/>
    <lineage>
        <taxon>Bacteria</taxon>
        <taxon>Pseudomonadati</taxon>
        <taxon>Pseudomonadota</taxon>
        <taxon>Alphaproteobacteria</taxon>
        <taxon>Hyphomicrobiales</taxon>
        <taxon>Enhydrobacter</taxon>
    </lineage>
</organism>
<evidence type="ECO:0000313" key="1">
    <source>
        <dbReference type="EMBL" id="SKA42118.1"/>
    </source>
</evidence>
<dbReference type="Proteomes" id="UP000190092">
    <property type="component" value="Unassembled WGS sequence"/>
</dbReference>
<accession>A0A1T4TP85</accession>
<proteinExistence type="predicted"/>
<reference evidence="2" key="1">
    <citation type="submission" date="2017-02" db="EMBL/GenBank/DDBJ databases">
        <authorList>
            <person name="Varghese N."/>
            <person name="Submissions S."/>
        </authorList>
    </citation>
    <scope>NUCLEOTIDE SEQUENCE [LARGE SCALE GENOMIC DNA]</scope>
    <source>
        <strain evidence="2">ATCC 27094</strain>
    </source>
</reference>
<gene>
    <name evidence="1" type="ORF">SAMN02745126_06573</name>
</gene>
<evidence type="ECO:0008006" key="3">
    <source>
        <dbReference type="Google" id="ProtNLM"/>
    </source>
</evidence>
<evidence type="ECO:0000313" key="2">
    <source>
        <dbReference type="Proteomes" id="UP000190092"/>
    </source>
</evidence>
<dbReference type="EMBL" id="FUWJ01000026">
    <property type="protein sequence ID" value="SKA42118.1"/>
    <property type="molecule type" value="Genomic_DNA"/>
</dbReference>